<sequence>MDSRDRNWEGLLQAMLDASPAMLMVVADELKVLAFNRSASQVVDGSREELSSRPGVLNCINYNPNSPGCGHAECCRTCVIRETVKRARREGKTCRSRAMLEFRRGEKVVAFYTLLTAVPFRHQGQELVLLSLEDIDELSGLWEVLPICSVCKKIRDDQESWSEVEQYFRTHHDMRFTHGYCPDCLEKLLRGEV</sequence>
<comment type="caution">
    <text evidence="1">The sequence shown here is derived from an EMBL/GenBank/DDBJ whole genome shotgun (WGS) entry which is preliminary data.</text>
</comment>
<dbReference type="EMBL" id="VNIB01000005">
    <property type="protein sequence ID" value="TYO98697.1"/>
    <property type="molecule type" value="Genomic_DNA"/>
</dbReference>
<protein>
    <recommendedName>
        <fullName evidence="3">PAS domain-containing protein</fullName>
    </recommendedName>
</protein>
<dbReference type="RefSeq" id="WP_148895639.1">
    <property type="nucleotide sequence ID" value="NZ_VNIB01000005.1"/>
</dbReference>
<dbReference type="Proteomes" id="UP000324159">
    <property type="component" value="Unassembled WGS sequence"/>
</dbReference>
<proteinExistence type="predicted"/>
<dbReference type="InterPro" id="IPR035965">
    <property type="entry name" value="PAS-like_dom_sf"/>
</dbReference>
<evidence type="ECO:0008006" key="3">
    <source>
        <dbReference type="Google" id="ProtNLM"/>
    </source>
</evidence>
<dbReference type="OrthoDB" id="5503776at2"/>
<organism evidence="1 2">
    <name type="scientific">Geothermobacter ehrlichii</name>
    <dbReference type="NCBI Taxonomy" id="213224"/>
    <lineage>
        <taxon>Bacteria</taxon>
        <taxon>Pseudomonadati</taxon>
        <taxon>Thermodesulfobacteriota</taxon>
        <taxon>Desulfuromonadia</taxon>
        <taxon>Desulfuromonadales</taxon>
        <taxon>Geothermobacteraceae</taxon>
        <taxon>Geothermobacter</taxon>
    </lineage>
</organism>
<accession>A0A5D3WJF7</accession>
<dbReference type="AlphaFoldDB" id="A0A5D3WJF7"/>
<name>A0A5D3WJF7_9BACT</name>
<gene>
    <name evidence="1" type="ORF">EDC39_10559</name>
</gene>
<reference evidence="1 2" key="1">
    <citation type="submission" date="2019-07" db="EMBL/GenBank/DDBJ databases">
        <title>Genomic Encyclopedia of Type Strains, Phase IV (KMG-IV): sequencing the most valuable type-strain genomes for metagenomic binning, comparative biology and taxonomic classification.</title>
        <authorList>
            <person name="Goeker M."/>
        </authorList>
    </citation>
    <scope>NUCLEOTIDE SEQUENCE [LARGE SCALE GENOMIC DNA]</scope>
    <source>
        <strain evidence="1 2">SS015</strain>
    </source>
</reference>
<keyword evidence="2" id="KW-1185">Reference proteome</keyword>
<evidence type="ECO:0000313" key="2">
    <source>
        <dbReference type="Proteomes" id="UP000324159"/>
    </source>
</evidence>
<dbReference type="Gene3D" id="3.30.450.20">
    <property type="entry name" value="PAS domain"/>
    <property type="match status" value="1"/>
</dbReference>
<dbReference type="SUPFAM" id="SSF55785">
    <property type="entry name" value="PYP-like sensor domain (PAS domain)"/>
    <property type="match status" value="1"/>
</dbReference>
<evidence type="ECO:0000313" key="1">
    <source>
        <dbReference type="EMBL" id="TYO98697.1"/>
    </source>
</evidence>